<reference evidence="7 8" key="1">
    <citation type="journal article" date="2019" name="Nat. Microbiol.">
        <title>Mediterranean grassland soil C-N compound turnover is dependent on rainfall and depth, and is mediated by genomically divergent microorganisms.</title>
        <authorList>
            <person name="Diamond S."/>
            <person name="Andeer P.F."/>
            <person name="Li Z."/>
            <person name="Crits-Christoph A."/>
            <person name="Burstein D."/>
            <person name="Anantharaman K."/>
            <person name="Lane K.R."/>
            <person name="Thomas B.C."/>
            <person name="Pan C."/>
            <person name="Northen T.R."/>
            <person name="Banfield J.F."/>
        </authorList>
    </citation>
    <scope>NUCLEOTIDE SEQUENCE [LARGE SCALE GENOMIC DNA]</scope>
    <source>
        <strain evidence="7">WS_9</strain>
    </source>
</reference>
<accession>A0A538TN14</accession>
<dbReference type="Proteomes" id="UP000317691">
    <property type="component" value="Unassembled WGS sequence"/>
</dbReference>
<evidence type="ECO:0000313" key="8">
    <source>
        <dbReference type="Proteomes" id="UP000317691"/>
    </source>
</evidence>
<organism evidence="7 8">
    <name type="scientific">Eiseniibacteriota bacterium</name>
    <dbReference type="NCBI Taxonomy" id="2212470"/>
    <lineage>
        <taxon>Bacteria</taxon>
        <taxon>Candidatus Eiseniibacteriota</taxon>
    </lineage>
</organism>
<keyword evidence="3 5" id="KW-1133">Transmembrane helix</keyword>
<feature type="transmembrane region" description="Helical" evidence="5">
    <location>
        <begin position="47"/>
        <end position="69"/>
    </location>
</feature>
<dbReference type="GO" id="GO:0005886">
    <property type="term" value="C:plasma membrane"/>
    <property type="evidence" value="ECO:0007669"/>
    <property type="project" value="InterPro"/>
</dbReference>
<feature type="domain" description="Lipopolysaccharide assembly protein A" evidence="6">
    <location>
        <begin position="44"/>
        <end position="89"/>
    </location>
</feature>
<feature type="transmembrane region" description="Helical" evidence="5">
    <location>
        <begin position="9"/>
        <end position="27"/>
    </location>
</feature>
<evidence type="ECO:0000256" key="2">
    <source>
        <dbReference type="ARBA" id="ARBA00022692"/>
    </source>
</evidence>
<keyword evidence="4 5" id="KW-0472">Membrane</keyword>
<evidence type="ECO:0000256" key="1">
    <source>
        <dbReference type="ARBA" id="ARBA00022475"/>
    </source>
</evidence>
<dbReference type="InterPro" id="IPR010445">
    <property type="entry name" value="LapA_dom"/>
</dbReference>
<dbReference type="AlphaFoldDB" id="A0A538TN14"/>
<keyword evidence="2 5" id="KW-0812">Transmembrane</keyword>
<comment type="caution">
    <text evidence="7">The sequence shown here is derived from an EMBL/GenBank/DDBJ whole genome shotgun (WGS) entry which is preliminary data.</text>
</comment>
<sequence>MLMWFLRNVVWLAIMVLVVGFAILNVHETVTAIILPGSVYRLVPANVVLFVAFTIGMMTGFVLTLFHQLKVRSAMNRMSRENQDLKRELSQLRNLALEDLNLGEPTGAARG</sequence>
<dbReference type="Pfam" id="PF06305">
    <property type="entry name" value="LapA_dom"/>
    <property type="match status" value="1"/>
</dbReference>
<evidence type="ECO:0000256" key="5">
    <source>
        <dbReference type="SAM" id="Phobius"/>
    </source>
</evidence>
<evidence type="ECO:0000256" key="3">
    <source>
        <dbReference type="ARBA" id="ARBA00022989"/>
    </source>
</evidence>
<dbReference type="EMBL" id="VBOZ01000015">
    <property type="protein sequence ID" value="TMQ65019.1"/>
    <property type="molecule type" value="Genomic_DNA"/>
</dbReference>
<keyword evidence="1" id="KW-1003">Cell membrane</keyword>
<protein>
    <submittedName>
        <fullName evidence="7">LapA family protein</fullName>
    </submittedName>
</protein>
<evidence type="ECO:0000313" key="7">
    <source>
        <dbReference type="EMBL" id="TMQ65019.1"/>
    </source>
</evidence>
<gene>
    <name evidence="7" type="ORF">E6K79_05850</name>
</gene>
<name>A0A538TN14_UNCEI</name>
<evidence type="ECO:0000256" key="4">
    <source>
        <dbReference type="ARBA" id="ARBA00023136"/>
    </source>
</evidence>
<evidence type="ECO:0000259" key="6">
    <source>
        <dbReference type="Pfam" id="PF06305"/>
    </source>
</evidence>
<proteinExistence type="predicted"/>